<dbReference type="InterPro" id="IPR057670">
    <property type="entry name" value="SH3_retrovirus"/>
</dbReference>
<reference evidence="5" key="1">
    <citation type="journal article" date="2015" name="Nat. Plants">
        <title>Genome expansion of Arabis alpina linked with retrotransposition and reduced symmetric DNA methylation.</title>
        <authorList>
            <person name="Willing E.M."/>
            <person name="Rawat V."/>
            <person name="Mandakova T."/>
            <person name="Maumus F."/>
            <person name="James G.V."/>
            <person name="Nordstroem K.J."/>
            <person name="Becker C."/>
            <person name="Warthmann N."/>
            <person name="Chica C."/>
            <person name="Szarzynska B."/>
            <person name="Zytnicki M."/>
            <person name="Albani M.C."/>
            <person name="Kiefer C."/>
            <person name="Bergonzi S."/>
            <person name="Castaings L."/>
            <person name="Mateos J.L."/>
            <person name="Berns M.C."/>
            <person name="Bujdoso N."/>
            <person name="Piofczyk T."/>
            <person name="de Lorenzo L."/>
            <person name="Barrero-Sicilia C."/>
            <person name="Mateos I."/>
            <person name="Piednoel M."/>
            <person name="Hagmann J."/>
            <person name="Chen-Min-Tao R."/>
            <person name="Iglesias-Fernandez R."/>
            <person name="Schuster S.C."/>
            <person name="Alonso-Blanco C."/>
            <person name="Roudier F."/>
            <person name="Carbonero P."/>
            <person name="Paz-Ares J."/>
            <person name="Davis S.J."/>
            <person name="Pecinka A."/>
            <person name="Quesneville H."/>
            <person name="Colot V."/>
            <person name="Lysak M.A."/>
            <person name="Weigel D."/>
            <person name="Coupland G."/>
            <person name="Schneeberger K."/>
        </authorList>
    </citation>
    <scope>NUCLEOTIDE SEQUENCE [LARGE SCALE GENOMIC DNA]</scope>
    <source>
        <strain evidence="5">cv. Pajares</strain>
    </source>
</reference>
<name>A0A087HSL5_ARAAL</name>
<protein>
    <recommendedName>
        <fullName evidence="3">Integrase catalytic domain-containing protein</fullName>
    </recommendedName>
</protein>
<feature type="compositionally biased region" description="Low complexity" evidence="2">
    <location>
        <begin position="835"/>
        <end position="853"/>
    </location>
</feature>
<dbReference type="EMBL" id="CM002869">
    <property type="protein sequence ID" value="KFK45117.1"/>
    <property type="molecule type" value="Genomic_DNA"/>
</dbReference>
<evidence type="ECO:0000256" key="2">
    <source>
        <dbReference type="SAM" id="MobiDB-lite"/>
    </source>
</evidence>
<dbReference type="InterPro" id="IPR025724">
    <property type="entry name" value="GAG-pre-integrase_dom"/>
</dbReference>
<dbReference type="InterPro" id="IPR013103">
    <property type="entry name" value="RVT_2"/>
</dbReference>
<evidence type="ECO:0000259" key="3">
    <source>
        <dbReference type="PROSITE" id="PS50994"/>
    </source>
</evidence>
<feature type="compositionally biased region" description="Pro residues" evidence="2">
    <location>
        <begin position="823"/>
        <end position="834"/>
    </location>
</feature>
<dbReference type="OrthoDB" id="1737296at2759"/>
<feature type="domain" description="Integrase catalytic" evidence="3">
    <location>
        <begin position="523"/>
        <end position="686"/>
    </location>
</feature>
<feature type="region of interest" description="Disordered" evidence="2">
    <location>
        <begin position="241"/>
        <end position="282"/>
    </location>
</feature>
<dbReference type="InterPro" id="IPR012337">
    <property type="entry name" value="RNaseH-like_sf"/>
</dbReference>
<evidence type="ECO:0000256" key="1">
    <source>
        <dbReference type="ARBA" id="ARBA00022750"/>
    </source>
</evidence>
<accession>A0A087HSL5</accession>
<keyword evidence="1" id="KW-0645">Protease</keyword>
<proteinExistence type="predicted"/>
<sequence>HPLLSSLSHASITMAAPADTVDTTQALLNINMSNITKLTSTNYMTWSIQIHALLDGYALAGHLDGSTPPPPATITTDNVVAVNPAHTKWTRQDKLIFSGLLGTLTPSIQTTVTKAKTASAMWSLIVSIYANPSRGHVMQLKNQLLQCTKGDQTIDEYLQSLTIRFDQLALLGRPIEHEDQIQKILGGLPEDYKSLVEQIEGRENSPSIPELHEKLLTREVKLLSLIPTSSNVVPMSANMATSRHRPYQGKPNHRSPSTWNTNTNNNHQQPSHPRPDKQSKGYQGKCQICGVFGHSAKRCTQLQQFSASQNSLLPTPFRPWQPRANMALTSPNPTNAWLMDSGATHHMTSDLHTLHSSQPYNGQDAVLIGDGSGLSITHTGSLSLPSSSRNLALNSVLCVPNIQKNLVSVYRLCNQNNVSVEFFPAHFQVKDLSSGVPFIQGKTKDELYEWPASPSTLTSFFASTTPKLSTTDWHHRLGHPSTTILHNIVSKFSLPCSRSVNNVCSDCAINKTHKLPFSQTSIVSTYPLEYVFTDLWSSPVLSIDNYKYYLVLVDHYSRYTWMYPLKLKSQVKETFIAFKALVENRFNTKIKTLYSDNGGEFMALKAFLSSSGISHLTSPPHTPEHNGISERKHRHIVETGLTLLTHAKMPKTYWSYAFTTATYLINRMPTPVLDMESPVQKLFGSQPNYSKLRVFGCLCFPWLRPYNTNKLQDRSTPCIFIGYSQTQSAYLCLQPSSGRVYITRHVKFDESSFPFNKLITPKTIPAQTNATTQPLQPIITTIPLTPPRHLTQPPLVRTTQLVPTSSDLHQPASPPSTTSPVLPSSPAPPSPAIPPSQTTSPQVLLSPSISRSPSSDKSEPTAQIIHGPEPVAQQPILNTTSTPISTDQAHQKGPLPHNTRIQRILHLLADRFSVKDPEDLHYFLGIEAHRTATGLHLSQRKYILDLLHKYTMTNAKPVTTPMATSPKLTLNAGTNLSDPSAYRKLVGSLQYLAFTRLDIAYAVNRLSQFMHKPTEDHWQAAKRILRYLAGTPTHGLFYAAKSSLNLHAFSDADWAGDSDDYVSTNAYIIYLGKQPISWTAKKQKGVARSSTEAEYRAVANTVSELCWICNLLTELGLSLPTSPLVYCDNVGATFLCANPVFHSRMKHIALDYHFVRGHIQKGALRVAHVNTKDQLADALTKPLSRARFLDLRNKIGVTSAPPS</sequence>
<dbReference type="InterPro" id="IPR054722">
    <property type="entry name" value="PolX-like_BBD"/>
</dbReference>
<dbReference type="PANTHER" id="PTHR11439:SF489">
    <property type="entry name" value="RNA-DIRECTED DNA POLYMERASE"/>
    <property type="match status" value="1"/>
</dbReference>
<dbReference type="Pfam" id="PF14223">
    <property type="entry name" value="Retrotran_gag_2"/>
    <property type="match status" value="1"/>
</dbReference>
<dbReference type="eggNOG" id="KOG0017">
    <property type="taxonomic scope" value="Eukaryota"/>
</dbReference>
<dbReference type="PROSITE" id="PS50994">
    <property type="entry name" value="INTEGRASE"/>
    <property type="match status" value="1"/>
</dbReference>
<feature type="compositionally biased region" description="Polar residues" evidence="2">
    <location>
        <begin position="875"/>
        <end position="888"/>
    </location>
</feature>
<dbReference type="GO" id="GO:0004190">
    <property type="term" value="F:aspartic-type endopeptidase activity"/>
    <property type="evidence" value="ECO:0007669"/>
    <property type="project" value="UniProtKB-KW"/>
</dbReference>
<dbReference type="Pfam" id="PF07727">
    <property type="entry name" value="RVT_2"/>
    <property type="match status" value="1"/>
</dbReference>
<dbReference type="Pfam" id="PF13976">
    <property type="entry name" value="gag_pre-integrs"/>
    <property type="match status" value="1"/>
</dbReference>
<dbReference type="Gene3D" id="3.30.420.10">
    <property type="entry name" value="Ribonuclease H-like superfamily/Ribonuclease H"/>
    <property type="match status" value="1"/>
</dbReference>
<dbReference type="InterPro" id="IPR043502">
    <property type="entry name" value="DNA/RNA_pol_sf"/>
</dbReference>
<dbReference type="Proteomes" id="UP000029120">
    <property type="component" value="Chromosome 1"/>
</dbReference>
<dbReference type="Pfam" id="PF22936">
    <property type="entry name" value="Pol_BBD"/>
    <property type="match status" value="1"/>
</dbReference>
<feature type="non-terminal residue" evidence="4">
    <location>
        <position position="1"/>
    </location>
</feature>
<organism evidence="4 5">
    <name type="scientific">Arabis alpina</name>
    <name type="common">Alpine rock-cress</name>
    <dbReference type="NCBI Taxonomy" id="50452"/>
    <lineage>
        <taxon>Eukaryota</taxon>
        <taxon>Viridiplantae</taxon>
        <taxon>Streptophyta</taxon>
        <taxon>Embryophyta</taxon>
        <taxon>Tracheophyta</taxon>
        <taxon>Spermatophyta</taxon>
        <taxon>Magnoliopsida</taxon>
        <taxon>eudicotyledons</taxon>
        <taxon>Gunneridae</taxon>
        <taxon>Pentapetalae</taxon>
        <taxon>rosids</taxon>
        <taxon>malvids</taxon>
        <taxon>Brassicales</taxon>
        <taxon>Brassicaceae</taxon>
        <taxon>Arabideae</taxon>
        <taxon>Arabis</taxon>
    </lineage>
</organism>
<dbReference type="PANTHER" id="PTHR11439">
    <property type="entry name" value="GAG-POL-RELATED RETROTRANSPOSON"/>
    <property type="match status" value="1"/>
</dbReference>
<dbReference type="SUPFAM" id="SSF56672">
    <property type="entry name" value="DNA/RNA polymerases"/>
    <property type="match status" value="1"/>
</dbReference>
<feature type="region of interest" description="Disordered" evidence="2">
    <location>
        <begin position="805"/>
        <end position="895"/>
    </location>
</feature>
<dbReference type="GO" id="GO:0015074">
    <property type="term" value="P:DNA integration"/>
    <property type="evidence" value="ECO:0007669"/>
    <property type="project" value="InterPro"/>
</dbReference>
<keyword evidence="5" id="KW-1185">Reference proteome</keyword>
<keyword evidence="1" id="KW-0378">Hydrolase</keyword>
<feature type="compositionally biased region" description="Basic residues" evidence="2">
    <location>
        <begin position="242"/>
        <end position="253"/>
    </location>
</feature>
<dbReference type="Pfam" id="PF00665">
    <property type="entry name" value="rve"/>
    <property type="match status" value="1"/>
</dbReference>
<dbReference type="AlphaFoldDB" id="A0A087HSL5"/>
<evidence type="ECO:0000313" key="5">
    <source>
        <dbReference type="Proteomes" id="UP000029120"/>
    </source>
</evidence>
<dbReference type="CDD" id="cd09272">
    <property type="entry name" value="RNase_HI_RT_Ty1"/>
    <property type="match status" value="1"/>
</dbReference>
<gene>
    <name evidence="4" type="ordered locus">AALP_Aa1g346500</name>
</gene>
<dbReference type="GO" id="GO:0003676">
    <property type="term" value="F:nucleic acid binding"/>
    <property type="evidence" value="ECO:0007669"/>
    <property type="project" value="InterPro"/>
</dbReference>
<dbReference type="Pfam" id="PF25597">
    <property type="entry name" value="SH3_retrovirus"/>
    <property type="match status" value="1"/>
</dbReference>
<dbReference type="InterPro" id="IPR036397">
    <property type="entry name" value="RNaseH_sf"/>
</dbReference>
<keyword evidence="1" id="KW-0064">Aspartyl protease</keyword>
<evidence type="ECO:0000313" key="4">
    <source>
        <dbReference type="EMBL" id="KFK45117.1"/>
    </source>
</evidence>
<dbReference type="SUPFAM" id="SSF53098">
    <property type="entry name" value="Ribonuclease H-like"/>
    <property type="match status" value="1"/>
</dbReference>
<dbReference type="OMA" id="CAINKTH"/>
<dbReference type="InterPro" id="IPR001584">
    <property type="entry name" value="Integrase_cat-core"/>
</dbReference>
<dbReference type="Gramene" id="KFK45117">
    <property type="protein sequence ID" value="KFK45117"/>
    <property type="gene ID" value="AALP_AA1G346500"/>
</dbReference>